<name>A0A151IEK8_9HYME</name>
<evidence type="ECO:0000313" key="4">
    <source>
        <dbReference type="Proteomes" id="UP000078542"/>
    </source>
</evidence>
<proteinExistence type="predicted"/>
<gene>
    <name evidence="3" type="ORF">ALC62_09987</name>
</gene>
<keyword evidence="4" id="KW-1185">Reference proteome</keyword>
<sequence length="398" mass="43882">MASLQIIDSILILVWHELISYDFRHFAVQSRGLSPVYGYRGIETTSSKRGRPDRHLFVASIKADPMHMDEPIAENDVNAADSTGFRANAVLLDDAFLCAHIPIAFCTGNPSEREALTRIAALQCGVRRYRHEGGCGVGGGDKGRKGGGQRRRPGRESGAAAATANRPLLLIPPRLSHPVCHPLSSLRHYASCQRGDIHIFSQHLLPFCHLSAARGNFLTRSLAPFLTLSVENTQPVGSLLSASPNSWTGILLSERSLLRIPSLERFGAERGVERSKVGEGDGLWARASTYEGTESRRVSSIDENGGRDGEPFGRELSSTSNFTLSLSLSPSLPLPPPGFPLFHSLFIFFFFFLPLLRFFHYLSHFFFPFSTSRSRSSSLPAAFTVATFVFTRWNALDF</sequence>
<accession>A0A151IEK8</accession>
<evidence type="ECO:0000256" key="2">
    <source>
        <dbReference type="SAM" id="Phobius"/>
    </source>
</evidence>
<dbReference type="Proteomes" id="UP000078542">
    <property type="component" value="Unassembled WGS sequence"/>
</dbReference>
<organism evidence="3 4">
    <name type="scientific">Cyphomyrmex costatus</name>
    <dbReference type="NCBI Taxonomy" id="456900"/>
    <lineage>
        <taxon>Eukaryota</taxon>
        <taxon>Metazoa</taxon>
        <taxon>Ecdysozoa</taxon>
        <taxon>Arthropoda</taxon>
        <taxon>Hexapoda</taxon>
        <taxon>Insecta</taxon>
        <taxon>Pterygota</taxon>
        <taxon>Neoptera</taxon>
        <taxon>Endopterygota</taxon>
        <taxon>Hymenoptera</taxon>
        <taxon>Apocrita</taxon>
        <taxon>Aculeata</taxon>
        <taxon>Formicoidea</taxon>
        <taxon>Formicidae</taxon>
        <taxon>Myrmicinae</taxon>
        <taxon>Cyphomyrmex</taxon>
    </lineage>
</organism>
<feature type="region of interest" description="Disordered" evidence="1">
    <location>
        <begin position="136"/>
        <end position="161"/>
    </location>
</feature>
<keyword evidence="2" id="KW-0472">Membrane</keyword>
<evidence type="ECO:0000256" key="1">
    <source>
        <dbReference type="SAM" id="MobiDB-lite"/>
    </source>
</evidence>
<keyword evidence="2" id="KW-1133">Transmembrane helix</keyword>
<protein>
    <submittedName>
        <fullName evidence="3">Uncharacterized protein</fullName>
    </submittedName>
</protein>
<keyword evidence="2" id="KW-0812">Transmembrane</keyword>
<dbReference type="AlphaFoldDB" id="A0A151IEK8"/>
<reference evidence="3 4" key="1">
    <citation type="submission" date="2016-03" db="EMBL/GenBank/DDBJ databases">
        <title>Cyphomyrmex costatus WGS genome.</title>
        <authorList>
            <person name="Nygaard S."/>
            <person name="Hu H."/>
            <person name="Boomsma J."/>
            <person name="Zhang G."/>
        </authorList>
    </citation>
    <scope>NUCLEOTIDE SEQUENCE [LARGE SCALE GENOMIC DNA]</scope>
    <source>
        <strain evidence="3">MS0001</strain>
        <tissue evidence="3">Whole body</tissue>
    </source>
</reference>
<evidence type="ECO:0000313" key="3">
    <source>
        <dbReference type="EMBL" id="KYM99260.1"/>
    </source>
</evidence>
<feature type="transmembrane region" description="Helical" evidence="2">
    <location>
        <begin position="379"/>
        <end position="396"/>
    </location>
</feature>
<feature type="transmembrane region" description="Helical" evidence="2">
    <location>
        <begin position="341"/>
        <end position="359"/>
    </location>
</feature>
<dbReference type="EMBL" id="KQ977862">
    <property type="protein sequence ID" value="KYM99260.1"/>
    <property type="molecule type" value="Genomic_DNA"/>
</dbReference>